<dbReference type="InterPro" id="IPR018076">
    <property type="entry name" value="T2SS_GspF_dom"/>
</dbReference>
<evidence type="ECO:0000256" key="2">
    <source>
        <dbReference type="ARBA" id="ARBA00022475"/>
    </source>
</evidence>
<evidence type="ECO:0000256" key="1">
    <source>
        <dbReference type="ARBA" id="ARBA00004651"/>
    </source>
</evidence>
<feature type="transmembrane region" description="Helical" evidence="6">
    <location>
        <begin position="106"/>
        <end position="126"/>
    </location>
</feature>
<dbReference type="Proteomes" id="UP000616114">
    <property type="component" value="Unassembled WGS sequence"/>
</dbReference>
<dbReference type="PANTHER" id="PTHR35007:SF2">
    <property type="entry name" value="PILUS ASSEMBLE PROTEIN"/>
    <property type="match status" value="1"/>
</dbReference>
<evidence type="ECO:0000256" key="3">
    <source>
        <dbReference type="ARBA" id="ARBA00022692"/>
    </source>
</evidence>
<dbReference type="Gene3D" id="1.20.81.30">
    <property type="entry name" value="Type II secretion system (T2SS), domain F"/>
    <property type="match status" value="1"/>
</dbReference>
<dbReference type="AlphaFoldDB" id="A0A8J2TY31"/>
<keyword evidence="2" id="KW-1003">Cell membrane</keyword>
<dbReference type="InterPro" id="IPR042094">
    <property type="entry name" value="T2SS_GspF_sf"/>
</dbReference>
<reference evidence="8" key="2">
    <citation type="submission" date="2020-09" db="EMBL/GenBank/DDBJ databases">
        <authorList>
            <person name="Sun Q."/>
            <person name="Zhou Y."/>
        </authorList>
    </citation>
    <scope>NUCLEOTIDE SEQUENCE</scope>
    <source>
        <strain evidence="8">CGMCC 1.12785</strain>
    </source>
</reference>
<sequence length="306" mass="32140">MNPEPLALILGAVLGLALWGTLLATPPLRRRTLADRIGPYVTPATPPSGLLGAPAGRGGLNGLLGRHWQRSAEWLAGRLGSSPALARRIERLGPGHSVEQYRAGQLVLTVAGLGAGTILAFVIGAHRGFLPGLYALLLAAGGGAGYLLADWRLSSRIRKREARILAEFPTIAELLALSVSAGESTTAALERVASTSSGELAAELRSALGRARTGSSLSDALDALARRLDMDVITQFVDGIAVALSRGSPLAEVLRAQAADVREASRRELMEQGGRKEVGMLVPVVLFVLPVTVLFAIFPSFTLLRL</sequence>
<evidence type="ECO:0000256" key="5">
    <source>
        <dbReference type="ARBA" id="ARBA00023136"/>
    </source>
</evidence>
<dbReference type="RefSeq" id="WP_188550531.1">
    <property type="nucleotide sequence ID" value="NZ_BMFY01000006.1"/>
</dbReference>
<reference evidence="8" key="1">
    <citation type="journal article" date="2014" name="Int. J. Syst. Evol. Microbiol.">
        <title>Complete genome sequence of Corynebacterium casei LMG S-19264T (=DSM 44701T), isolated from a smear-ripened cheese.</title>
        <authorList>
            <consortium name="US DOE Joint Genome Institute (JGI-PGF)"/>
            <person name="Walter F."/>
            <person name="Albersmeier A."/>
            <person name="Kalinowski J."/>
            <person name="Ruckert C."/>
        </authorList>
    </citation>
    <scope>NUCLEOTIDE SEQUENCE</scope>
    <source>
        <strain evidence="8">CGMCC 1.12785</strain>
    </source>
</reference>
<feature type="transmembrane region" description="Helical" evidence="6">
    <location>
        <begin position="132"/>
        <end position="149"/>
    </location>
</feature>
<evidence type="ECO:0000256" key="6">
    <source>
        <dbReference type="SAM" id="Phobius"/>
    </source>
</evidence>
<evidence type="ECO:0000313" key="8">
    <source>
        <dbReference type="EMBL" id="GGA14960.1"/>
    </source>
</evidence>
<proteinExistence type="predicted"/>
<comment type="subcellular location">
    <subcellularLocation>
        <location evidence="1">Cell membrane</location>
        <topology evidence="1">Multi-pass membrane protein</topology>
    </subcellularLocation>
</comment>
<evidence type="ECO:0000256" key="4">
    <source>
        <dbReference type="ARBA" id="ARBA00022989"/>
    </source>
</evidence>
<dbReference type="GO" id="GO:0005886">
    <property type="term" value="C:plasma membrane"/>
    <property type="evidence" value="ECO:0007669"/>
    <property type="project" value="UniProtKB-SubCell"/>
</dbReference>
<protein>
    <submittedName>
        <fullName evidence="8">Pilus assembly protein TadB</fullName>
    </submittedName>
</protein>
<accession>A0A8J2TY31</accession>
<organism evidence="8 9">
    <name type="scientific">Sediminivirga luteola</name>
    <dbReference type="NCBI Taxonomy" id="1774748"/>
    <lineage>
        <taxon>Bacteria</taxon>
        <taxon>Bacillati</taxon>
        <taxon>Actinomycetota</taxon>
        <taxon>Actinomycetes</taxon>
        <taxon>Micrococcales</taxon>
        <taxon>Brevibacteriaceae</taxon>
        <taxon>Sediminivirga</taxon>
    </lineage>
</organism>
<keyword evidence="5 6" id="KW-0472">Membrane</keyword>
<feature type="transmembrane region" description="Helical" evidence="6">
    <location>
        <begin position="6"/>
        <end position="24"/>
    </location>
</feature>
<keyword evidence="4 6" id="KW-1133">Transmembrane helix</keyword>
<dbReference type="EMBL" id="BMFY01000006">
    <property type="protein sequence ID" value="GGA14960.1"/>
    <property type="molecule type" value="Genomic_DNA"/>
</dbReference>
<comment type="caution">
    <text evidence="8">The sequence shown here is derived from an EMBL/GenBank/DDBJ whole genome shotgun (WGS) entry which is preliminary data.</text>
</comment>
<dbReference type="PANTHER" id="PTHR35007">
    <property type="entry name" value="INTEGRAL MEMBRANE PROTEIN-RELATED"/>
    <property type="match status" value="1"/>
</dbReference>
<keyword evidence="9" id="KW-1185">Reference proteome</keyword>
<evidence type="ECO:0000259" key="7">
    <source>
        <dbReference type="Pfam" id="PF00482"/>
    </source>
</evidence>
<evidence type="ECO:0000313" key="9">
    <source>
        <dbReference type="Proteomes" id="UP000616114"/>
    </source>
</evidence>
<gene>
    <name evidence="8" type="ORF">GCM10011333_17470</name>
</gene>
<feature type="domain" description="Type II secretion system protein GspF" evidence="7">
    <location>
        <begin position="172"/>
        <end position="296"/>
    </location>
</feature>
<feature type="transmembrane region" description="Helical" evidence="6">
    <location>
        <begin position="278"/>
        <end position="298"/>
    </location>
</feature>
<dbReference type="Pfam" id="PF00482">
    <property type="entry name" value="T2SSF"/>
    <property type="match status" value="1"/>
</dbReference>
<keyword evidence="3 6" id="KW-0812">Transmembrane</keyword>
<name>A0A8J2TY31_9MICO</name>